<dbReference type="Proteomes" id="UP000652761">
    <property type="component" value="Unassembled WGS sequence"/>
</dbReference>
<sequence>MATRFAGGGKRRPTHYVGGIGWIEQNQTGSGRSSPISSALARFPQLSLATSDPVHLPYLPEHHRFVQLLRHVPHVVSSEQACAERFIAGLRPDLRWGVTAHVFGLRSRFKQMTTCEGGQSQQQKLQSRFAEQSVQ</sequence>
<dbReference type="AlphaFoldDB" id="A0A843UB22"/>
<gene>
    <name evidence="1" type="ORF">Taro_013251</name>
</gene>
<accession>A0A843UB22</accession>
<dbReference type="EMBL" id="NMUH01000526">
    <property type="protein sequence ID" value="MQL80798.1"/>
    <property type="molecule type" value="Genomic_DNA"/>
</dbReference>
<name>A0A843UB22_COLES</name>
<protein>
    <submittedName>
        <fullName evidence="1">Uncharacterized protein</fullName>
    </submittedName>
</protein>
<evidence type="ECO:0000313" key="2">
    <source>
        <dbReference type="Proteomes" id="UP000652761"/>
    </source>
</evidence>
<comment type="caution">
    <text evidence="1">The sequence shown here is derived from an EMBL/GenBank/DDBJ whole genome shotgun (WGS) entry which is preliminary data.</text>
</comment>
<reference evidence="1" key="1">
    <citation type="submission" date="2017-07" db="EMBL/GenBank/DDBJ databases">
        <title>Taro Niue Genome Assembly and Annotation.</title>
        <authorList>
            <person name="Atibalentja N."/>
            <person name="Keating K."/>
            <person name="Fields C.J."/>
        </authorList>
    </citation>
    <scope>NUCLEOTIDE SEQUENCE</scope>
    <source>
        <strain evidence="1">Niue_2</strain>
        <tissue evidence="1">Leaf</tissue>
    </source>
</reference>
<proteinExistence type="predicted"/>
<keyword evidence="2" id="KW-1185">Reference proteome</keyword>
<organism evidence="1 2">
    <name type="scientific">Colocasia esculenta</name>
    <name type="common">Wild taro</name>
    <name type="synonym">Arum esculentum</name>
    <dbReference type="NCBI Taxonomy" id="4460"/>
    <lineage>
        <taxon>Eukaryota</taxon>
        <taxon>Viridiplantae</taxon>
        <taxon>Streptophyta</taxon>
        <taxon>Embryophyta</taxon>
        <taxon>Tracheophyta</taxon>
        <taxon>Spermatophyta</taxon>
        <taxon>Magnoliopsida</taxon>
        <taxon>Liliopsida</taxon>
        <taxon>Araceae</taxon>
        <taxon>Aroideae</taxon>
        <taxon>Colocasieae</taxon>
        <taxon>Colocasia</taxon>
    </lineage>
</organism>
<evidence type="ECO:0000313" key="1">
    <source>
        <dbReference type="EMBL" id="MQL80798.1"/>
    </source>
</evidence>
<feature type="non-terminal residue" evidence="1">
    <location>
        <position position="1"/>
    </location>
</feature>